<accession>L0WBD1</accession>
<dbReference type="NCBIfam" id="NF009150">
    <property type="entry name" value="PRK12497.1-3"/>
    <property type="match status" value="1"/>
</dbReference>
<name>L0WBD1_9GAMM</name>
<comment type="caution">
    <text evidence="3">The sequence shown here is derived from an EMBL/GenBank/DDBJ whole genome shotgun (WGS) entry which is preliminary data.</text>
</comment>
<dbReference type="EMBL" id="AMRJ01000013">
    <property type="protein sequence ID" value="EKF74276.1"/>
    <property type="molecule type" value="Genomic_DNA"/>
</dbReference>
<evidence type="ECO:0000313" key="3">
    <source>
        <dbReference type="EMBL" id="EKF74276.1"/>
    </source>
</evidence>
<evidence type="ECO:0000256" key="1">
    <source>
        <dbReference type="ARBA" id="ARBA00006738"/>
    </source>
</evidence>
<dbReference type="NCBIfam" id="TIGR00252">
    <property type="entry name" value="YraN family protein"/>
    <property type="match status" value="1"/>
</dbReference>
<dbReference type="AlphaFoldDB" id="L0WBD1"/>
<dbReference type="Proteomes" id="UP000010164">
    <property type="component" value="Unassembled WGS sequence"/>
</dbReference>
<dbReference type="PANTHER" id="PTHR34039:SF1">
    <property type="entry name" value="UPF0102 PROTEIN YRAN"/>
    <property type="match status" value="1"/>
</dbReference>
<dbReference type="Gene3D" id="3.40.1350.10">
    <property type="match status" value="1"/>
</dbReference>
<dbReference type="eggNOG" id="COG0792">
    <property type="taxonomic scope" value="Bacteria"/>
</dbReference>
<protein>
    <recommendedName>
        <fullName evidence="2">UPF0102 protein A11A3_09760</fullName>
    </recommendedName>
</protein>
<dbReference type="HAMAP" id="MF_00048">
    <property type="entry name" value="UPF0102"/>
    <property type="match status" value="1"/>
</dbReference>
<keyword evidence="4" id="KW-1185">Reference proteome</keyword>
<reference evidence="3 4" key="1">
    <citation type="journal article" date="2012" name="J. Bacteriol.">
        <title>Genome Sequence of the Alkane-Degrading Bacterium Alcanivorax hongdengensis Type Strain A-11-3.</title>
        <authorList>
            <person name="Lai Q."/>
            <person name="Shao Z."/>
        </authorList>
    </citation>
    <scope>NUCLEOTIDE SEQUENCE [LARGE SCALE GENOMIC DNA]</scope>
    <source>
        <strain evidence="3 4">A-11-3</strain>
    </source>
</reference>
<dbReference type="InterPro" id="IPR011335">
    <property type="entry name" value="Restrct_endonuc-II-like"/>
</dbReference>
<comment type="similarity">
    <text evidence="1 2">Belongs to the UPF0102 family.</text>
</comment>
<dbReference type="PATRIC" id="fig|1177179.3.peg.1943"/>
<dbReference type="InterPro" id="IPR011856">
    <property type="entry name" value="tRNA_endonuc-like_dom_sf"/>
</dbReference>
<evidence type="ECO:0000256" key="2">
    <source>
        <dbReference type="HAMAP-Rule" id="MF_00048"/>
    </source>
</evidence>
<proteinExistence type="inferred from homology"/>
<dbReference type="Pfam" id="PF02021">
    <property type="entry name" value="UPF0102"/>
    <property type="match status" value="1"/>
</dbReference>
<gene>
    <name evidence="3" type="ORF">A11A3_09760</name>
</gene>
<dbReference type="CDD" id="cd20736">
    <property type="entry name" value="PoNe_Nuclease"/>
    <property type="match status" value="1"/>
</dbReference>
<organism evidence="3 4">
    <name type="scientific">Alcanivorax hongdengensis A-11-3</name>
    <dbReference type="NCBI Taxonomy" id="1177179"/>
    <lineage>
        <taxon>Bacteria</taxon>
        <taxon>Pseudomonadati</taxon>
        <taxon>Pseudomonadota</taxon>
        <taxon>Gammaproteobacteria</taxon>
        <taxon>Oceanospirillales</taxon>
        <taxon>Alcanivoracaceae</taxon>
        <taxon>Alcanivorax</taxon>
    </lineage>
</organism>
<dbReference type="STRING" id="1177179.A11A3_09760"/>
<dbReference type="PANTHER" id="PTHR34039">
    <property type="entry name" value="UPF0102 PROTEIN YRAN"/>
    <property type="match status" value="1"/>
</dbReference>
<dbReference type="GO" id="GO:0003676">
    <property type="term" value="F:nucleic acid binding"/>
    <property type="evidence" value="ECO:0007669"/>
    <property type="project" value="InterPro"/>
</dbReference>
<dbReference type="SUPFAM" id="SSF52980">
    <property type="entry name" value="Restriction endonuclease-like"/>
    <property type="match status" value="1"/>
</dbReference>
<dbReference type="OrthoDB" id="9794876at2"/>
<dbReference type="RefSeq" id="WP_008929130.1">
    <property type="nucleotide sequence ID" value="NZ_AMRJ01000013.1"/>
</dbReference>
<dbReference type="InterPro" id="IPR003509">
    <property type="entry name" value="UPF0102_YraN-like"/>
</dbReference>
<evidence type="ECO:0000313" key="4">
    <source>
        <dbReference type="Proteomes" id="UP000010164"/>
    </source>
</evidence>
<sequence>MRRWINNNRGERAEARASQWLCQQGLTLETRNFRCRQGEIDLVMLDRDTLVFVEVRWRNSRHFGGALASVDHHKQQRLIKAAQHYLARHPQHHHRPCRFDVLGQEPDDGGTVRYQWIQNAFYGE</sequence>